<sequence length="171" mass="19879">MGAHLRRVRDLHVEMRMASDPHRVLARWRTALAIRPSAVLADMGLWAPTASLSLIALLDVEDMQSHALEFLRHRTFHPFHSSHVIHVYFIPFEVYLVPTHSSLSILFKSISQREKTKQKLLPSQRKSNDWNPEHDQEGWNNENADSLFSYRLERVPVTNYPFRKGERIAGC</sequence>
<protein>
    <submittedName>
        <fullName evidence="2">Uncharacterized protein</fullName>
    </submittedName>
</protein>
<name>A0A6T6ACC2_9RHOD</name>
<gene>
    <name evidence="3" type="ORF">CCAE0312_LOCUS10311</name>
    <name evidence="2" type="ORF">CCAE0312_LOCUS2</name>
</gene>
<evidence type="ECO:0000256" key="1">
    <source>
        <dbReference type="SAM" id="MobiDB-lite"/>
    </source>
</evidence>
<dbReference type="AlphaFoldDB" id="A0A6T6ACC2"/>
<feature type="compositionally biased region" description="Basic and acidic residues" evidence="1">
    <location>
        <begin position="126"/>
        <end position="137"/>
    </location>
</feature>
<evidence type="ECO:0000313" key="3">
    <source>
        <dbReference type="EMBL" id="CAD9238209.1"/>
    </source>
</evidence>
<organism evidence="2">
    <name type="scientific">Compsopogon caeruleus</name>
    <dbReference type="NCBI Taxonomy" id="31354"/>
    <lineage>
        <taxon>Eukaryota</taxon>
        <taxon>Rhodophyta</taxon>
        <taxon>Compsopogonophyceae</taxon>
        <taxon>Compsopogonales</taxon>
        <taxon>Compsopogonaceae</taxon>
        <taxon>Compsopogon</taxon>
    </lineage>
</organism>
<accession>A0A6T6ACC2</accession>
<dbReference type="EMBL" id="HBGH01000004">
    <property type="protein sequence ID" value="CAD9219833.1"/>
    <property type="molecule type" value="Transcribed_RNA"/>
</dbReference>
<feature type="region of interest" description="Disordered" evidence="1">
    <location>
        <begin position="117"/>
        <end position="141"/>
    </location>
</feature>
<evidence type="ECO:0000313" key="2">
    <source>
        <dbReference type="EMBL" id="CAD9219833.1"/>
    </source>
</evidence>
<reference evidence="2" key="1">
    <citation type="submission" date="2021-01" db="EMBL/GenBank/DDBJ databases">
        <authorList>
            <person name="Corre E."/>
            <person name="Pelletier E."/>
            <person name="Niang G."/>
            <person name="Scheremetjew M."/>
            <person name="Finn R."/>
            <person name="Kale V."/>
            <person name="Holt S."/>
            <person name="Cochrane G."/>
            <person name="Meng A."/>
            <person name="Brown T."/>
            <person name="Cohen L."/>
        </authorList>
    </citation>
    <scope>NUCLEOTIDE SEQUENCE</scope>
    <source>
        <strain evidence="2">SAG 36.94</strain>
    </source>
</reference>
<dbReference type="EMBL" id="HBGH01018569">
    <property type="protein sequence ID" value="CAD9238209.1"/>
    <property type="molecule type" value="Transcribed_RNA"/>
</dbReference>
<proteinExistence type="predicted"/>